<keyword evidence="4 6" id="KW-1133">Transmembrane helix</keyword>
<dbReference type="GO" id="GO:0005886">
    <property type="term" value="C:plasma membrane"/>
    <property type="evidence" value="ECO:0007669"/>
    <property type="project" value="UniProtKB-ARBA"/>
</dbReference>
<evidence type="ECO:0000313" key="7">
    <source>
        <dbReference type="EMBL" id="OFV72370.1"/>
    </source>
</evidence>
<organism evidence="7 8">
    <name type="scientific">Acetobacterium wieringae</name>
    <dbReference type="NCBI Taxonomy" id="52694"/>
    <lineage>
        <taxon>Bacteria</taxon>
        <taxon>Bacillati</taxon>
        <taxon>Bacillota</taxon>
        <taxon>Clostridia</taxon>
        <taxon>Eubacteriales</taxon>
        <taxon>Eubacteriaceae</taxon>
        <taxon>Acetobacterium</taxon>
    </lineage>
</organism>
<dbReference type="Proteomes" id="UP000176244">
    <property type="component" value="Unassembled WGS sequence"/>
</dbReference>
<dbReference type="AlphaFoldDB" id="A0A1F2PLR3"/>
<protein>
    <submittedName>
        <fullName evidence="7">Energy-coupling factor transporter transmembrane protein EcfT</fullName>
    </submittedName>
</protein>
<reference evidence="7 8" key="1">
    <citation type="submission" date="2015-09" db="EMBL/GenBank/DDBJ databases">
        <title>Genome sequence of Acetobacterium wieringae DSM 1911.</title>
        <authorList>
            <person name="Poehlein A."/>
            <person name="Bengelsdorf F.R."/>
            <person name="Schiel-Bengelsdorf B."/>
            <person name="Duerre P."/>
            <person name="Daniel R."/>
        </authorList>
    </citation>
    <scope>NUCLEOTIDE SEQUENCE [LARGE SCALE GENOMIC DNA]</scope>
    <source>
        <strain evidence="7 8">DSM 1911</strain>
    </source>
</reference>
<dbReference type="CDD" id="cd16914">
    <property type="entry name" value="EcfT"/>
    <property type="match status" value="1"/>
</dbReference>
<dbReference type="OrthoDB" id="8635523at2"/>
<comment type="subcellular location">
    <subcellularLocation>
        <location evidence="1">Membrane</location>
        <topology evidence="1">Multi-pass membrane protein</topology>
    </subcellularLocation>
</comment>
<evidence type="ECO:0000256" key="1">
    <source>
        <dbReference type="ARBA" id="ARBA00004141"/>
    </source>
</evidence>
<evidence type="ECO:0000256" key="6">
    <source>
        <dbReference type="SAM" id="Phobius"/>
    </source>
</evidence>
<accession>A0A1F2PLR3</accession>
<feature type="transmembrane region" description="Helical" evidence="6">
    <location>
        <begin position="217"/>
        <end position="239"/>
    </location>
</feature>
<comment type="caution">
    <text evidence="7">The sequence shown here is derived from an EMBL/GenBank/DDBJ whole genome shotgun (WGS) entry which is preliminary data.</text>
</comment>
<dbReference type="PANTHER" id="PTHR34857">
    <property type="entry name" value="SLL0384 PROTEIN"/>
    <property type="match status" value="1"/>
</dbReference>
<feature type="transmembrane region" description="Helical" evidence="6">
    <location>
        <begin position="53"/>
        <end position="74"/>
    </location>
</feature>
<evidence type="ECO:0000256" key="2">
    <source>
        <dbReference type="ARBA" id="ARBA00022475"/>
    </source>
</evidence>
<evidence type="ECO:0000256" key="4">
    <source>
        <dbReference type="ARBA" id="ARBA00022989"/>
    </source>
</evidence>
<feature type="transmembrane region" description="Helical" evidence="6">
    <location>
        <begin position="80"/>
        <end position="102"/>
    </location>
</feature>
<gene>
    <name evidence="7" type="primary">ecfT_1</name>
    <name evidence="7" type="ORF">ACWI_02810</name>
</gene>
<evidence type="ECO:0000256" key="3">
    <source>
        <dbReference type="ARBA" id="ARBA00022692"/>
    </source>
</evidence>
<dbReference type="RefSeq" id="WP_070369649.1">
    <property type="nucleotide sequence ID" value="NZ_LKEU01000010.1"/>
</dbReference>
<dbReference type="STRING" id="52694.ACWI_02810"/>
<sequence>MFKLKELDPRLKLTWCLFLVLTALVSRSILLNGILLGVILISELFSEKSLKAFKMLSIVLLIIGTQVLIINLIFGREGELLYAWGILQIYSGFIATSILAFLRIGIISFSAYQFGVHTDPMDMAQMLIHWRIPYRYAMLVPMVARFFPVMIGEYQSICNSQSARGVPNDTVVEKIRNLPASILPLMYRAMRISSDAALSVELRGYGRHATRNFQKKINLHPLEGMTIVCLMIGFGGVLIKTIL</sequence>
<keyword evidence="2" id="KW-1003">Cell membrane</keyword>
<name>A0A1F2PLR3_9FIRM</name>
<dbReference type="Pfam" id="PF02361">
    <property type="entry name" value="CbiQ"/>
    <property type="match status" value="1"/>
</dbReference>
<dbReference type="InterPro" id="IPR003339">
    <property type="entry name" value="ABC/ECF_trnsptr_transmembrane"/>
</dbReference>
<dbReference type="EMBL" id="LKEU01000010">
    <property type="protein sequence ID" value="OFV72370.1"/>
    <property type="molecule type" value="Genomic_DNA"/>
</dbReference>
<dbReference type="PANTHER" id="PTHR34857:SF2">
    <property type="entry name" value="SLL0384 PROTEIN"/>
    <property type="match status" value="1"/>
</dbReference>
<keyword evidence="3 6" id="KW-0812">Transmembrane</keyword>
<evidence type="ECO:0000256" key="5">
    <source>
        <dbReference type="ARBA" id="ARBA00023136"/>
    </source>
</evidence>
<evidence type="ECO:0000313" key="8">
    <source>
        <dbReference type="Proteomes" id="UP000176244"/>
    </source>
</evidence>
<keyword evidence="5 6" id="KW-0472">Membrane</keyword>
<dbReference type="InterPro" id="IPR051611">
    <property type="entry name" value="ECF_transporter_component"/>
</dbReference>
<feature type="transmembrane region" description="Helical" evidence="6">
    <location>
        <begin position="12"/>
        <end position="41"/>
    </location>
</feature>
<proteinExistence type="predicted"/>